<evidence type="ECO:0000256" key="1">
    <source>
        <dbReference type="SAM" id="MobiDB-lite"/>
    </source>
</evidence>
<protein>
    <submittedName>
        <fullName evidence="2">Uncharacterized protein</fullName>
    </submittedName>
</protein>
<reference evidence="2 3" key="2">
    <citation type="journal article" date="2010" name="Stand. Genomic Sci.">
        <title>Complete genome sequence of Xylanimonas cellulosilytica type strain (XIL07).</title>
        <authorList>
            <person name="Foster B."/>
            <person name="Pukall R."/>
            <person name="Abt B."/>
            <person name="Nolan M."/>
            <person name="Glavina Del Rio T."/>
            <person name="Chen F."/>
            <person name="Lucas S."/>
            <person name="Tice H."/>
            <person name="Pitluck S."/>
            <person name="Cheng J.-F."/>
            <person name="Chertkov O."/>
            <person name="Brettin T."/>
            <person name="Han C."/>
            <person name="Detter J.C."/>
            <person name="Bruce D."/>
            <person name="Goodwin L."/>
            <person name="Ivanova N."/>
            <person name="Mavromatis K."/>
            <person name="Pati A."/>
            <person name="Mikhailova N."/>
            <person name="Chen A."/>
            <person name="Palaniappan K."/>
            <person name="Land M."/>
            <person name="Hauser L."/>
            <person name="Chang Y.-J."/>
            <person name="Jeffries C.D."/>
            <person name="Chain P."/>
            <person name="Rohde M."/>
            <person name="Goeker M."/>
            <person name="Bristow J."/>
            <person name="Eisen J.A."/>
            <person name="Markowitz V."/>
            <person name="Hugenholtz P."/>
            <person name="Kyrpides N.C."/>
            <person name="Klenk H.-P."/>
            <person name="Lapidus A."/>
        </authorList>
    </citation>
    <scope>NUCLEOTIDE SEQUENCE [LARGE SCALE GENOMIC DNA]</scope>
    <source>
        <strain evidence="3">DSM 15894 / CECT 5975 / LMG 20990 / XIL07</strain>
    </source>
</reference>
<feature type="compositionally biased region" description="Basic and acidic residues" evidence="1">
    <location>
        <begin position="198"/>
        <end position="229"/>
    </location>
</feature>
<accession>D1BY63</accession>
<feature type="compositionally biased region" description="Basic residues" evidence="1">
    <location>
        <begin position="332"/>
        <end position="344"/>
    </location>
</feature>
<dbReference type="HOGENOM" id="CLU_061970_2_0_11"/>
<dbReference type="RefSeq" id="WP_012877648.1">
    <property type="nucleotide sequence ID" value="NC_013530.1"/>
</dbReference>
<evidence type="ECO:0000313" key="2">
    <source>
        <dbReference type="EMBL" id="ACZ29906.1"/>
    </source>
</evidence>
<dbReference type="OrthoDB" id="3541690at2"/>
<organism evidence="2 3">
    <name type="scientific">Xylanimonas cellulosilytica (strain DSM 15894 / JCM 12276 / CECT 5975 / KCTC 9989 / LMG 20990 / NBRC 107835 / XIL07)</name>
    <dbReference type="NCBI Taxonomy" id="446471"/>
    <lineage>
        <taxon>Bacteria</taxon>
        <taxon>Bacillati</taxon>
        <taxon>Actinomycetota</taxon>
        <taxon>Actinomycetes</taxon>
        <taxon>Micrococcales</taxon>
        <taxon>Promicromonosporaceae</taxon>
        <taxon>Xylanimonas</taxon>
    </lineage>
</organism>
<name>D1BY63_XYLCX</name>
<dbReference type="AlphaFoldDB" id="D1BY63"/>
<feature type="region of interest" description="Disordered" evidence="1">
    <location>
        <begin position="297"/>
        <end position="344"/>
    </location>
</feature>
<dbReference type="KEGG" id="xce:Xcel_0874"/>
<keyword evidence="3" id="KW-1185">Reference proteome</keyword>
<reference evidence="3" key="1">
    <citation type="submission" date="2009-11" db="EMBL/GenBank/DDBJ databases">
        <title>The complete chromosome of Xylanimonas cellulosilytica DSM 15894.</title>
        <authorList>
            <consortium name="US DOE Joint Genome Institute (JGI-PGF)"/>
            <person name="Lucas S."/>
            <person name="Copeland A."/>
            <person name="Lapidus A."/>
            <person name="Glavina del Rio T."/>
            <person name="Dalin E."/>
            <person name="Tice H."/>
            <person name="Bruce D."/>
            <person name="Goodwin L."/>
            <person name="Pitluck S."/>
            <person name="Kyrpides N."/>
            <person name="Mavromatis K."/>
            <person name="Ivanova N."/>
            <person name="Mikhailova N."/>
            <person name="Foster B."/>
            <person name="Clum A."/>
            <person name="Brettin T."/>
            <person name="Detter J.C."/>
            <person name="Han C."/>
            <person name="Larimer F."/>
            <person name="Land M."/>
            <person name="Hauser L."/>
            <person name="Markowitz V."/>
            <person name="Cheng J.F."/>
            <person name="Hugenholtz P."/>
            <person name="Woyke T."/>
            <person name="Wu D."/>
            <person name="Gehrich-Schroeter G."/>
            <person name="Schneider S."/>
            <person name="Pukall S.R."/>
            <person name="Klenk H.P."/>
            <person name="Eisen J.A."/>
        </authorList>
    </citation>
    <scope>NUCLEOTIDE SEQUENCE [LARGE SCALE GENOMIC DNA]</scope>
    <source>
        <strain evidence="3">DSM 15894 / CECT 5975 / LMG 20990 / XIL07</strain>
    </source>
</reference>
<gene>
    <name evidence="2" type="ordered locus">Xcel_0874</name>
</gene>
<dbReference type="Proteomes" id="UP000002255">
    <property type="component" value="Chromosome"/>
</dbReference>
<proteinExistence type="predicted"/>
<dbReference type="eggNOG" id="ENOG5032S7P">
    <property type="taxonomic scope" value="Bacteria"/>
</dbReference>
<evidence type="ECO:0000313" key="3">
    <source>
        <dbReference type="Proteomes" id="UP000002255"/>
    </source>
</evidence>
<sequence length="344" mass="36731">MTAFDVDARLDALYAGPIEEFVAARDALARDVAATGDRVGAARVKRLRRPTVAGWVVNQVVRAHPDDVAALVALGDELRAATADRDRGRIKALDHLRRQRTEALVRPLRAVGQLDGRPVSADALDRLTETLTAVVMDADAAAVVRAGRLEQALQHVGFGVVGEGGEEADVARLRAAAPEPEENPVGEEPAAASSPGAVRRDTMAGTKERAREDEAREGDGTREGDEARRDALRAVEREVEATAAEVDRLEALRDAAATRARTEREAAGREVARAERLGAQAEHLAAELGRLTAERDAARDAAEGARRAEESARAEVTALDAQLDEAEQRAAAARRARRAASARD</sequence>
<feature type="region of interest" description="Disordered" evidence="1">
    <location>
        <begin position="176"/>
        <end position="229"/>
    </location>
</feature>
<feature type="compositionally biased region" description="Basic and acidic residues" evidence="1">
    <location>
        <begin position="297"/>
        <end position="313"/>
    </location>
</feature>
<dbReference type="EMBL" id="CP001821">
    <property type="protein sequence ID" value="ACZ29906.1"/>
    <property type="molecule type" value="Genomic_DNA"/>
</dbReference>
<dbReference type="STRING" id="446471.Xcel_0874"/>